<dbReference type="CDD" id="cd14014">
    <property type="entry name" value="STKc_PknB_like"/>
    <property type="match status" value="1"/>
</dbReference>
<dbReference type="GO" id="GO:0004674">
    <property type="term" value="F:protein serine/threonine kinase activity"/>
    <property type="evidence" value="ECO:0007669"/>
    <property type="project" value="UniProtKB-KW"/>
</dbReference>
<dbReference type="InterPro" id="IPR000719">
    <property type="entry name" value="Prot_kinase_dom"/>
</dbReference>
<dbReference type="Gene3D" id="3.30.200.20">
    <property type="entry name" value="Phosphorylase Kinase, domain 1"/>
    <property type="match status" value="1"/>
</dbReference>
<keyword evidence="4 5" id="KW-0067">ATP-binding</keyword>
<feature type="binding site" evidence="5">
    <location>
        <position position="60"/>
    </location>
    <ligand>
        <name>ATP</name>
        <dbReference type="ChEBI" id="CHEBI:30616"/>
    </ligand>
</feature>
<evidence type="ECO:0000256" key="4">
    <source>
        <dbReference type="ARBA" id="ARBA00022840"/>
    </source>
</evidence>
<reference evidence="7 8" key="1">
    <citation type="submission" date="2016-10" db="EMBL/GenBank/DDBJ databases">
        <authorList>
            <person name="de Groot N.N."/>
        </authorList>
    </citation>
    <scope>NUCLEOTIDE SEQUENCE [LARGE SCALE GENOMIC DNA]</scope>
    <source>
        <strain evidence="7 8">DSM 29433</strain>
    </source>
</reference>
<proteinExistence type="predicted"/>
<evidence type="ECO:0000259" key="6">
    <source>
        <dbReference type="PROSITE" id="PS50011"/>
    </source>
</evidence>
<name>A0A1I6MGC9_9RHOB</name>
<gene>
    <name evidence="7" type="ORF">SAMN05444714_1732</name>
</gene>
<dbReference type="PROSITE" id="PS00109">
    <property type="entry name" value="PROTEIN_KINASE_TYR"/>
    <property type="match status" value="1"/>
</dbReference>
<keyword evidence="3 7" id="KW-0418">Kinase</keyword>
<dbReference type="InterPro" id="IPR011009">
    <property type="entry name" value="Kinase-like_dom_sf"/>
</dbReference>
<evidence type="ECO:0000256" key="3">
    <source>
        <dbReference type="ARBA" id="ARBA00022777"/>
    </source>
</evidence>
<dbReference type="PANTHER" id="PTHR43289">
    <property type="entry name" value="MITOGEN-ACTIVATED PROTEIN KINASE KINASE KINASE 20-RELATED"/>
    <property type="match status" value="1"/>
</dbReference>
<evidence type="ECO:0000256" key="5">
    <source>
        <dbReference type="PROSITE-ProRule" id="PRU10141"/>
    </source>
</evidence>
<protein>
    <submittedName>
        <fullName evidence="7">Serine/threonine protein kinase</fullName>
    </submittedName>
</protein>
<dbReference type="InterPro" id="IPR008266">
    <property type="entry name" value="Tyr_kinase_AS"/>
</dbReference>
<evidence type="ECO:0000313" key="8">
    <source>
        <dbReference type="Proteomes" id="UP000198926"/>
    </source>
</evidence>
<feature type="domain" description="Protein kinase" evidence="6">
    <location>
        <begin position="31"/>
        <end position="314"/>
    </location>
</feature>
<dbReference type="RefSeq" id="WP_090206465.1">
    <property type="nucleotide sequence ID" value="NZ_FOZM01000001.1"/>
</dbReference>
<dbReference type="InterPro" id="IPR017441">
    <property type="entry name" value="Protein_kinase_ATP_BS"/>
</dbReference>
<dbReference type="Proteomes" id="UP000198926">
    <property type="component" value="Unassembled WGS sequence"/>
</dbReference>
<dbReference type="OrthoDB" id="9801841at2"/>
<dbReference type="GO" id="GO:0005524">
    <property type="term" value="F:ATP binding"/>
    <property type="evidence" value="ECO:0007669"/>
    <property type="project" value="UniProtKB-UniRule"/>
</dbReference>
<dbReference type="SUPFAM" id="SSF56112">
    <property type="entry name" value="Protein kinase-like (PK-like)"/>
    <property type="match status" value="1"/>
</dbReference>
<keyword evidence="2 5" id="KW-0547">Nucleotide-binding</keyword>
<accession>A0A1I6MGC9</accession>
<evidence type="ECO:0000313" key="7">
    <source>
        <dbReference type="EMBL" id="SFS14661.1"/>
    </source>
</evidence>
<sequence length="446" mass="49494">MEKTRILDEEGVAAAPDQALAPDTLLQGGKFRIDQQIGAGGFGMTYLAKDAGLERTVVIKECFADGFCERHGTEISVADPEFNGTFKQIVAMFIREARSIAMLKHPNIVRVHQVFEENGTAYMVLDLIEGRDLADIIELGDEELSPDQIHGILIKLLDAVDLVHSNGLLHRDISPDNVLLDKWGGPILIDFGAVREGAEKQAGANILVVKDGYSPHEFYDVSAQQGASSDLYALGATIYHLISGEAPADAETRANALAAGTDDPCKPLLGRFPDFDDVLLETVDQAMQVDPDARIQSARHWLERIEAEQQKERVVKVPLAVPLKEISAIVEETNKHVLKTEEETTATDGTPEAPSLDALQQAYRPEWVAEFNLETARSARRRPGQSHIAQRAARMAKKAMREDEAREMLRQIEWERQQPPRRRAMFEGFFSDSYIVQWMSGGLRAS</sequence>
<dbReference type="Pfam" id="PF00069">
    <property type="entry name" value="Pkinase"/>
    <property type="match status" value="1"/>
</dbReference>
<dbReference type="EMBL" id="FOZM01000001">
    <property type="protein sequence ID" value="SFS14661.1"/>
    <property type="molecule type" value="Genomic_DNA"/>
</dbReference>
<dbReference type="PROSITE" id="PS50011">
    <property type="entry name" value="PROTEIN_KINASE_DOM"/>
    <property type="match status" value="1"/>
</dbReference>
<evidence type="ECO:0000256" key="2">
    <source>
        <dbReference type="ARBA" id="ARBA00022741"/>
    </source>
</evidence>
<dbReference type="AlphaFoldDB" id="A0A1I6MGC9"/>
<dbReference type="PANTHER" id="PTHR43289:SF6">
    <property type="entry name" value="SERINE_THREONINE-PROTEIN KINASE NEKL-3"/>
    <property type="match status" value="1"/>
</dbReference>
<keyword evidence="7" id="KW-0723">Serine/threonine-protein kinase</keyword>
<dbReference type="PROSITE" id="PS00107">
    <property type="entry name" value="PROTEIN_KINASE_ATP"/>
    <property type="match status" value="1"/>
</dbReference>
<keyword evidence="8" id="KW-1185">Reference proteome</keyword>
<keyword evidence="1" id="KW-0808">Transferase</keyword>
<organism evidence="7 8">
    <name type="scientific">Yoonia litorea</name>
    <dbReference type="NCBI Taxonomy" id="1123755"/>
    <lineage>
        <taxon>Bacteria</taxon>
        <taxon>Pseudomonadati</taxon>
        <taxon>Pseudomonadota</taxon>
        <taxon>Alphaproteobacteria</taxon>
        <taxon>Rhodobacterales</taxon>
        <taxon>Paracoccaceae</taxon>
        <taxon>Yoonia</taxon>
    </lineage>
</organism>
<evidence type="ECO:0000256" key="1">
    <source>
        <dbReference type="ARBA" id="ARBA00022679"/>
    </source>
</evidence>
<dbReference type="Gene3D" id="1.10.510.10">
    <property type="entry name" value="Transferase(Phosphotransferase) domain 1"/>
    <property type="match status" value="1"/>
</dbReference>
<dbReference type="STRING" id="1123755.SAMN05444714_1732"/>